<evidence type="ECO:0000256" key="1">
    <source>
        <dbReference type="SAM" id="MobiDB-lite"/>
    </source>
</evidence>
<keyword evidence="3" id="KW-1185">Reference proteome</keyword>
<name>A0ABM9E390_9HYPH</name>
<dbReference type="Proteomes" id="UP001153050">
    <property type="component" value="Unassembled WGS sequence"/>
</dbReference>
<dbReference type="EMBL" id="CAKXZT010000134">
    <property type="protein sequence ID" value="CAH2403545.1"/>
    <property type="molecule type" value="Genomic_DNA"/>
</dbReference>
<reference evidence="2 3" key="1">
    <citation type="submission" date="2022-03" db="EMBL/GenBank/DDBJ databases">
        <authorList>
            <person name="Brunel B."/>
        </authorList>
    </citation>
    <scope>NUCLEOTIDE SEQUENCE [LARGE SCALE GENOMIC DNA]</scope>
    <source>
        <strain evidence="2">STM5069sample</strain>
    </source>
</reference>
<protein>
    <submittedName>
        <fullName evidence="2">Uncharacterized protein</fullName>
    </submittedName>
</protein>
<proteinExistence type="predicted"/>
<evidence type="ECO:0000313" key="3">
    <source>
        <dbReference type="Proteomes" id="UP001153050"/>
    </source>
</evidence>
<comment type="caution">
    <text evidence="2">The sequence shown here is derived from an EMBL/GenBank/DDBJ whole genome shotgun (WGS) entry which is preliminary data.</text>
</comment>
<organism evidence="2 3">
    <name type="scientific">Mesorhizobium escarrei</name>
    <dbReference type="NCBI Taxonomy" id="666018"/>
    <lineage>
        <taxon>Bacteria</taxon>
        <taxon>Pseudomonadati</taxon>
        <taxon>Pseudomonadota</taxon>
        <taxon>Alphaproteobacteria</taxon>
        <taxon>Hyphomicrobiales</taxon>
        <taxon>Phyllobacteriaceae</taxon>
        <taxon>Mesorhizobium</taxon>
    </lineage>
</organism>
<gene>
    <name evidence="2" type="ORF">MES5069_390033</name>
</gene>
<sequence length="100" mass="10631">MKYLQYVIHVRKARMVASPPLSRCDAVAGRWPDCVAADDGRDVSAFHDCHGDLTLGLLKQLRAEPLAPIASHETQVVPAPPTHNLDAASARVPAAGPITG</sequence>
<feature type="region of interest" description="Disordered" evidence="1">
    <location>
        <begin position="75"/>
        <end position="100"/>
    </location>
</feature>
<evidence type="ECO:0000313" key="2">
    <source>
        <dbReference type="EMBL" id="CAH2403545.1"/>
    </source>
</evidence>
<accession>A0ABM9E390</accession>